<evidence type="ECO:0000256" key="5">
    <source>
        <dbReference type="ARBA" id="ARBA00023012"/>
    </source>
</evidence>
<dbReference type="GO" id="GO:0000155">
    <property type="term" value="F:phosphorelay sensor kinase activity"/>
    <property type="evidence" value="ECO:0007669"/>
    <property type="project" value="InterPro"/>
</dbReference>
<proteinExistence type="predicted"/>
<keyword evidence="8" id="KW-1185">Reference proteome</keyword>
<evidence type="ECO:0000259" key="6">
    <source>
        <dbReference type="PROSITE" id="PS50109"/>
    </source>
</evidence>
<dbReference type="EMBL" id="AAXW01000009">
    <property type="protein sequence ID" value="EAZ92012.1"/>
    <property type="molecule type" value="Genomic_DNA"/>
</dbReference>
<keyword evidence="5" id="KW-0902">Two-component regulatory system</keyword>
<keyword evidence="4 7" id="KW-0418">Kinase</keyword>
<dbReference type="Gene3D" id="3.30.565.10">
    <property type="entry name" value="Histidine kinase-like ATPase, C-terminal domain"/>
    <property type="match status" value="1"/>
</dbReference>
<sequence>MKEIETLQKELEVTQLAYEMTAQISQFKSSYLVKTAHELRSPLSSLMGLHQLILEDLCENPEEEKEFLQQGFESAKKLVKIIDRIVTISKIDYGSISLNIERTSLDKVIEKVCELIEFQVKNYSYKIDVKKPEIDIFIQADKEHLIQGLTTLLDTALTLMEKGTITITSQLNERENIAKLFIDIPCCFQNWQKQQEDLQTAGLTLTALKEWNNNLKLSPDMTLILCQTLLKKMGGSLTILDISPENEPETFTRLQCLMPLIRQS</sequence>
<protein>
    <recommendedName>
        <fullName evidence="2">histidine kinase</fullName>
        <ecNumber evidence="2">2.7.13.3</ecNumber>
    </recommendedName>
</protein>
<evidence type="ECO:0000256" key="2">
    <source>
        <dbReference type="ARBA" id="ARBA00012438"/>
    </source>
</evidence>
<dbReference type="InterPro" id="IPR036890">
    <property type="entry name" value="HATPase_C_sf"/>
</dbReference>
<accession>A3IN35</accession>
<name>A3IN35_9CHRO</name>
<evidence type="ECO:0000256" key="4">
    <source>
        <dbReference type="ARBA" id="ARBA00022777"/>
    </source>
</evidence>
<reference evidence="7 8" key="1">
    <citation type="submission" date="2007-03" db="EMBL/GenBank/DDBJ databases">
        <authorList>
            <person name="Stal L."/>
            <person name="Ferriera S."/>
            <person name="Johnson J."/>
            <person name="Kravitz S."/>
            <person name="Beeson K."/>
            <person name="Sutton G."/>
            <person name="Rogers Y.-H."/>
            <person name="Friedman R."/>
            <person name="Frazier M."/>
            <person name="Venter J.C."/>
        </authorList>
    </citation>
    <scope>NUCLEOTIDE SEQUENCE [LARGE SCALE GENOMIC DNA]</scope>
    <source>
        <strain evidence="7 8">CCY0110</strain>
    </source>
</reference>
<dbReference type="Proteomes" id="UP000003781">
    <property type="component" value="Unassembled WGS sequence"/>
</dbReference>
<dbReference type="EC" id="2.7.13.3" evidence="2"/>
<dbReference type="SUPFAM" id="SSF55874">
    <property type="entry name" value="ATPase domain of HSP90 chaperone/DNA topoisomerase II/histidine kinase"/>
    <property type="match status" value="1"/>
</dbReference>
<dbReference type="PANTHER" id="PTHR43711">
    <property type="entry name" value="TWO-COMPONENT HISTIDINE KINASE"/>
    <property type="match status" value="1"/>
</dbReference>
<dbReference type="InterPro" id="IPR050736">
    <property type="entry name" value="Sensor_HK_Regulatory"/>
</dbReference>
<comment type="caution">
    <text evidence="7">The sequence shown here is derived from an EMBL/GenBank/DDBJ whole genome shotgun (WGS) entry which is preliminary data.</text>
</comment>
<dbReference type="PROSITE" id="PS50109">
    <property type="entry name" value="HIS_KIN"/>
    <property type="match status" value="1"/>
</dbReference>
<dbReference type="Gene3D" id="1.10.287.130">
    <property type="match status" value="1"/>
</dbReference>
<dbReference type="eggNOG" id="COG2205">
    <property type="taxonomic scope" value="Bacteria"/>
</dbReference>
<dbReference type="InterPro" id="IPR005467">
    <property type="entry name" value="His_kinase_dom"/>
</dbReference>
<dbReference type="InterPro" id="IPR003661">
    <property type="entry name" value="HisK_dim/P_dom"/>
</dbReference>
<dbReference type="CDD" id="cd00082">
    <property type="entry name" value="HisKA"/>
    <property type="match status" value="1"/>
</dbReference>
<feature type="domain" description="Histidine kinase" evidence="6">
    <location>
        <begin position="34"/>
        <end position="262"/>
    </location>
</feature>
<gene>
    <name evidence="7" type="ORF">CY0110_00100</name>
</gene>
<dbReference type="SMART" id="SM00388">
    <property type="entry name" value="HisKA"/>
    <property type="match status" value="1"/>
</dbReference>
<evidence type="ECO:0000313" key="8">
    <source>
        <dbReference type="Proteomes" id="UP000003781"/>
    </source>
</evidence>
<dbReference type="InterPro" id="IPR036097">
    <property type="entry name" value="HisK_dim/P_sf"/>
</dbReference>
<dbReference type="Pfam" id="PF00512">
    <property type="entry name" value="HisKA"/>
    <property type="match status" value="1"/>
</dbReference>
<keyword evidence="3" id="KW-0808">Transferase</keyword>
<evidence type="ECO:0000256" key="1">
    <source>
        <dbReference type="ARBA" id="ARBA00000085"/>
    </source>
</evidence>
<evidence type="ECO:0000256" key="3">
    <source>
        <dbReference type="ARBA" id="ARBA00022679"/>
    </source>
</evidence>
<dbReference type="OrthoDB" id="505938at2"/>
<dbReference type="AlphaFoldDB" id="A3IN35"/>
<evidence type="ECO:0000313" key="7">
    <source>
        <dbReference type="EMBL" id="EAZ92012.1"/>
    </source>
</evidence>
<dbReference type="PANTHER" id="PTHR43711:SF26">
    <property type="entry name" value="SENSOR HISTIDINE KINASE RCSC"/>
    <property type="match status" value="1"/>
</dbReference>
<comment type="catalytic activity">
    <reaction evidence="1">
        <text>ATP + protein L-histidine = ADP + protein N-phospho-L-histidine.</text>
        <dbReference type="EC" id="2.7.13.3"/>
    </reaction>
</comment>
<dbReference type="SUPFAM" id="SSF47384">
    <property type="entry name" value="Homodimeric domain of signal transducing histidine kinase"/>
    <property type="match status" value="1"/>
</dbReference>
<dbReference type="RefSeq" id="WP_008274798.1">
    <property type="nucleotide sequence ID" value="NZ_AAXW01000009.1"/>
</dbReference>
<organism evidence="7 8">
    <name type="scientific">Crocosphaera chwakensis CCY0110</name>
    <dbReference type="NCBI Taxonomy" id="391612"/>
    <lineage>
        <taxon>Bacteria</taxon>
        <taxon>Bacillati</taxon>
        <taxon>Cyanobacteriota</taxon>
        <taxon>Cyanophyceae</taxon>
        <taxon>Oscillatoriophycideae</taxon>
        <taxon>Chroococcales</taxon>
        <taxon>Aphanothecaceae</taxon>
        <taxon>Crocosphaera</taxon>
        <taxon>Crocosphaera chwakensis</taxon>
    </lineage>
</organism>